<evidence type="ECO:0000256" key="1">
    <source>
        <dbReference type="ARBA" id="ARBA00023172"/>
    </source>
</evidence>
<reference evidence="2" key="1">
    <citation type="submission" date="2022-11" db="EMBL/GenBank/DDBJ databases">
        <authorList>
            <person name="Morgan W.R."/>
            <person name="Tartar A."/>
        </authorList>
    </citation>
    <scope>NUCLEOTIDE SEQUENCE</scope>
    <source>
        <strain evidence="2">ARSEF 373</strain>
    </source>
</reference>
<dbReference type="Proteomes" id="UP001146120">
    <property type="component" value="Unassembled WGS sequence"/>
</dbReference>
<evidence type="ECO:0000313" key="2">
    <source>
        <dbReference type="EMBL" id="DBA01295.1"/>
    </source>
</evidence>
<dbReference type="InterPro" id="IPR013762">
    <property type="entry name" value="Integrase-like_cat_sf"/>
</dbReference>
<name>A0AAV2Z9J5_9STRA</name>
<keyword evidence="3" id="KW-1185">Reference proteome</keyword>
<dbReference type="GO" id="GO:0015074">
    <property type="term" value="P:DNA integration"/>
    <property type="evidence" value="ECO:0007669"/>
    <property type="project" value="InterPro"/>
</dbReference>
<dbReference type="GO" id="GO:0006310">
    <property type="term" value="P:DNA recombination"/>
    <property type="evidence" value="ECO:0007669"/>
    <property type="project" value="UniProtKB-KW"/>
</dbReference>
<feature type="non-terminal residue" evidence="2">
    <location>
        <position position="1"/>
    </location>
</feature>
<evidence type="ECO:0000313" key="3">
    <source>
        <dbReference type="Proteomes" id="UP001146120"/>
    </source>
</evidence>
<organism evidence="2 3">
    <name type="scientific">Lagenidium giganteum</name>
    <dbReference type="NCBI Taxonomy" id="4803"/>
    <lineage>
        <taxon>Eukaryota</taxon>
        <taxon>Sar</taxon>
        <taxon>Stramenopiles</taxon>
        <taxon>Oomycota</taxon>
        <taxon>Peronosporomycetes</taxon>
        <taxon>Pythiales</taxon>
        <taxon>Pythiaceae</taxon>
    </lineage>
</organism>
<sequence>RCIRLCRGTGGYETLPTTASSTVRTALNAVQEAEPARAGCNPERDSSLEHVLQQLLIDDSKSAIFSRTFMILCCCWNLMCRSANAFEIRHEQIKWSGDALCIFFAHMKMINRRPRDPRHVYANPMRLQVCTVLALGLFWACYRVETCDNRLFSGDCQYERFRKPLSKLLEKLIVPTELKRRGIAAEDIGTHSLRKGSSTYCSSGSTAYPSSAAIHLRAGWKLGHVQNTYLRYEAAGDMHVGRTVCGLPLDSSKFAILPPHFQRKDRQVDEYVELVFGNLPTELRFIAEHALASLVFHSHFIKARVHRNYRIFSSPLFQDPSILVELRGMVSCTPASENPIMPTGLPPHITILGHFKEIQHSIEQTAAPSTRAFCNYCGRSRDCNSRFGDELGSAVEQALDRCGVLPVVAEIRELRQQRPNVENVSIATVPQRCSVPEQSAKLWPIQTHVWITSLGQTATHSRTRITTPPWNEGDYPAGSVRKRLADARFLCNRIEAEATCRQLLLDQSPSVSQATSVFDMCKDTIDVRPQTERSTKRRRCQLAWLL</sequence>
<dbReference type="InterPro" id="IPR011010">
    <property type="entry name" value="DNA_brk_join_enz"/>
</dbReference>
<dbReference type="Gene3D" id="1.10.443.10">
    <property type="entry name" value="Intergrase catalytic core"/>
    <property type="match status" value="1"/>
</dbReference>
<dbReference type="SUPFAM" id="SSF56349">
    <property type="entry name" value="DNA breaking-rejoining enzymes"/>
    <property type="match status" value="1"/>
</dbReference>
<keyword evidence="1" id="KW-0233">DNA recombination</keyword>
<protein>
    <submittedName>
        <fullName evidence="2">Uncharacterized protein</fullName>
    </submittedName>
</protein>
<proteinExistence type="predicted"/>
<dbReference type="GO" id="GO:0003677">
    <property type="term" value="F:DNA binding"/>
    <property type="evidence" value="ECO:0007669"/>
    <property type="project" value="InterPro"/>
</dbReference>
<reference evidence="2" key="2">
    <citation type="journal article" date="2023" name="Microbiol Resour">
        <title>Decontamination and Annotation of the Draft Genome Sequence of the Oomycete Lagenidium giganteum ARSEF 373.</title>
        <authorList>
            <person name="Morgan W.R."/>
            <person name="Tartar A."/>
        </authorList>
    </citation>
    <scope>NUCLEOTIDE SEQUENCE</scope>
    <source>
        <strain evidence="2">ARSEF 373</strain>
    </source>
</reference>
<comment type="caution">
    <text evidence="2">The sequence shown here is derived from an EMBL/GenBank/DDBJ whole genome shotgun (WGS) entry which is preliminary data.</text>
</comment>
<gene>
    <name evidence="2" type="ORF">N0F65_001800</name>
</gene>
<dbReference type="AlphaFoldDB" id="A0AAV2Z9J5"/>
<accession>A0AAV2Z9J5</accession>
<dbReference type="EMBL" id="DAKRPA010000050">
    <property type="protein sequence ID" value="DBA01295.1"/>
    <property type="molecule type" value="Genomic_DNA"/>
</dbReference>